<name>A0A7G5H0W7_9BACT</name>
<dbReference type="Gene3D" id="3.40.50.1820">
    <property type="entry name" value="alpha/beta hydrolase"/>
    <property type="match status" value="1"/>
</dbReference>
<dbReference type="KEGG" id="sfol:H3H32_07490"/>
<reference evidence="1 2" key="1">
    <citation type="submission" date="2020-07" db="EMBL/GenBank/DDBJ databases">
        <title>Spirosoma foliorum sp. nov., isolated from the leaves on the Nejang mountain Korea, Republic of.</title>
        <authorList>
            <person name="Ho H."/>
            <person name="Lee Y.-J."/>
            <person name="Nurcahyanto D.-A."/>
            <person name="Kim S.-G."/>
        </authorList>
    </citation>
    <scope>NUCLEOTIDE SEQUENCE [LARGE SCALE GENOMIC DNA]</scope>
    <source>
        <strain evidence="1 2">PL0136</strain>
    </source>
</reference>
<dbReference type="GO" id="GO:0052689">
    <property type="term" value="F:carboxylic ester hydrolase activity"/>
    <property type="evidence" value="ECO:0007669"/>
    <property type="project" value="TreeGrafter"/>
</dbReference>
<dbReference type="Proteomes" id="UP000515369">
    <property type="component" value="Chromosome"/>
</dbReference>
<gene>
    <name evidence="1" type="ORF">H3H32_07490</name>
</gene>
<dbReference type="InterPro" id="IPR053145">
    <property type="entry name" value="AB_hydrolase_Est10"/>
</dbReference>
<dbReference type="RefSeq" id="WP_182462111.1">
    <property type="nucleotide sequence ID" value="NZ_CP059732.1"/>
</dbReference>
<accession>A0A7G5H0W7</accession>
<protein>
    <submittedName>
        <fullName evidence="1">Uncharacterized protein</fullName>
    </submittedName>
</protein>
<organism evidence="1 2">
    <name type="scientific">Spirosoma foliorum</name>
    <dbReference type="NCBI Taxonomy" id="2710596"/>
    <lineage>
        <taxon>Bacteria</taxon>
        <taxon>Pseudomonadati</taxon>
        <taxon>Bacteroidota</taxon>
        <taxon>Cytophagia</taxon>
        <taxon>Cytophagales</taxon>
        <taxon>Cytophagaceae</taxon>
        <taxon>Spirosoma</taxon>
    </lineage>
</organism>
<evidence type="ECO:0000313" key="1">
    <source>
        <dbReference type="EMBL" id="QMW04759.1"/>
    </source>
</evidence>
<dbReference type="AlphaFoldDB" id="A0A7G5H0W7"/>
<dbReference type="PANTHER" id="PTHR43265">
    <property type="entry name" value="ESTERASE ESTD"/>
    <property type="match status" value="1"/>
</dbReference>
<keyword evidence="2" id="KW-1185">Reference proteome</keyword>
<proteinExistence type="predicted"/>
<dbReference type="PANTHER" id="PTHR43265:SF1">
    <property type="entry name" value="ESTERASE ESTD"/>
    <property type="match status" value="1"/>
</dbReference>
<dbReference type="SUPFAM" id="SSF53474">
    <property type="entry name" value="alpha/beta-Hydrolases"/>
    <property type="match status" value="1"/>
</dbReference>
<dbReference type="InterPro" id="IPR029058">
    <property type="entry name" value="AB_hydrolase_fold"/>
</dbReference>
<dbReference type="EMBL" id="CP059732">
    <property type="protein sequence ID" value="QMW04759.1"/>
    <property type="molecule type" value="Genomic_DNA"/>
</dbReference>
<sequence>MCTPWYQFLYKTDPATYFGKVACPVLVLNGSKDLQVDASKNLPTISKAVKAGGNPHVTVKELVKLNHFFQESETGHPNEYASLKETFSPTALTVMPTWITTQIK</sequence>
<evidence type="ECO:0000313" key="2">
    <source>
        <dbReference type="Proteomes" id="UP000515369"/>
    </source>
</evidence>